<dbReference type="Gene3D" id="3.40.50.720">
    <property type="entry name" value="NAD(P)-binding Rossmann-like Domain"/>
    <property type="match status" value="1"/>
</dbReference>
<evidence type="ECO:0000313" key="3">
    <source>
        <dbReference type="Proteomes" id="UP000198582"/>
    </source>
</evidence>
<dbReference type="Proteomes" id="UP000198582">
    <property type="component" value="Unassembled WGS sequence"/>
</dbReference>
<dbReference type="InterPro" id="IPR045760">
    <property type="entry name" value="DAP_DH_C"/>
</dbReference>
<proteinExistence type="predicted"/>
<organism evidence="2 3">
    <name type="scientific">Amycolatopsis saalfeldensis</name>
    <dbReference type="NCBI Taxonomy" id="394193"/>
    <lineage>
        <taxon>Bacteria</taxon>
        <taxon>Bacillati</taxon>
        <taxon>Actinomycetota</taxon>
        <taxon>Actinomycetes</taxon>
        <taxon>Pseudonocardiales</taxon>
        <taxon>Pseudonocardiaceae</taxon>
        <taxon>Amycolatopsis</taxon>
    </lineage>
</organism>
<evidence type="ECO:0000313" key="2">
    <source>
        <dbReference type="EMBL" id="SEP44721.1"/>
    </source>
</evidence>
<name>A0A1H8XY75_9PSEU</name>
<dbReference type="OrthoDB" id="4759936at2"/>
<dbReference type="InterPro" id="IPR036291">
    <property type="entry name" value="NAD(P)-bd_dom_sf"/>
</dbReference>
<dbReference type="AlphaFoldDB" id="A0A1H8XY75"/>
<accession>A0A1H8XY75</accession>
<dbReference type="Pfam" id="PF19328">
    <property type="entry name" value="DAP_DH_C"/>
    <property type="match status" value="1"/>
</dbReference>
<sequence length="347" mass="36905">MKPIRAALVGVGAMNRIVAGLLPEKGVEIVGAVGRSKAGQDLGEVLELGHRLGISVTTDAGAMYASARPDIALVATSSFMTGQYAVLADCARHGVNAITIGEELLHPWHTAPERTRELDALARRHGVTLAGGGFQDFFLVHQLAGMLGTMNRLDRLSGQQTFNVDDYGAEVARDQQVGAGVADFARWRQSDERPPGFGLPILAAIAAASDLTVTGTGFEIRPEVAERATPCRSLGITVGPGDLIGFTTVDTVTTEEGPVLVMELSGRIYQPGETDRFAWTASGDPDVRVVNPGVDTLRTTCTQMVNRIPDVINAAPGFVGPAGLPPLRYRARPFAEYLLERPRLAVN</sequence>
<reference evidence="2 3" key="1">
    <citation type="submission" date="2016-10" db="EMBL/GenBank/DDBJ databases">
        <authorList>
            <person name="de Groot N.N."/>
        </authorList>
    </citation>
    <scope>NUCLEOTIDE SEQUENCE [LARGE SCALE GENOMIC DNA]</scope>
    <source>
        <strain evidence="2 3">DSM 44993</strain>
    </source>
</reference>
<dbReference type="EMBL" id="FOEF01000009">
    <property type="protein sequence ID" value="SEP44721.1"/>
    <property type="molecule type" value="Genomic_DNA"/>
</dbReference>
<keyword evidence="3" id="KW-1185">Reference proteome</keyword>
<evidence type="ECO:0000259" key="1">
    <source>
        <dbReference type="Pfam" id="PF19328"/>
    </source>
</evidence>
<dbReference type="SUPFAM" id="SSF51735">
    <property type="entry name" value="NAD(P)-binding Rossmann-fold domains"/>
    <property type="match status" value="1"/>
</dbReference>
<protein>
    <submittedName>
        <fullName evidence="2">4-hydroxy-tetrahydrodipicolinate reductase</fullName>
    </submittedName>
</protein>
<dbReference type="STRING" id="394193.SAMN04489732_109287"/>
<dbReference type="CDD" id="cd24146">
    <property type="entry name" value="nat-AmDH_N_like"/>
    <property type="match status" value="1"/>
</dbReference>
<feature type="domain" description="2,4-diaminopentanoate dehydrogenase C-terminal" evidence="1">
    <location>
        <begin position="147"/>
        <end position="324"/>
    </location>
</feature>
<gene>
    <name evidence="2" type="ORF">SAMN04489732_109287</name>
</gene>